<dbReference type="Proteomes" id="UP000257317">
    <property type="component" value="Unassembled WGS sequence"/>
</dbReference>
<feature type="transmembrane region" description="Helical" evidence="10">
    <location>
        <begin position="83"/>
        <end position="109"/>
    </location>
</feature>
<accession>A0A2Z6T777</accession>
<evidence type="ECO:0000256" key="7">
    <source>
        <dbReference type="ARBA" id="ARBA00023065"/>
    </source>
</evidence>
<evidence type="ECO:0000256" key="8">
    <source>
        <dbReference type="ARBA" id="ARBA00023136"/>
    </source>
</evidence>
<evidence type="ECO:0000256" key="4">
    <source>
        <dbReference type="ARBA" id="ARBA00022692"/>
    </source>
</evidence>
<evidence type="ECO:0000256" key="5">
    <source>
        <dbReference type="ARBA" id="ARBA00022989"/>
    </source>
</evidence>
<organism evidence="12 13">
    <name type="scientific">Lactobacillus rodentium</name>
    <dbReference type="NCBI Taxonomy" id="947835"/>
    <lineage>
        <taxon>Bacteria</taxon>
        <taxon>Bacillati</taxon>
        <taxon>Bacillota</taxon>
        <taxon>Bacilli</taxon>
        <taxon>Lactobacillales</taxon>
        <taxon>Lactobacillaceae</taxon>
        <taxon>Lactobacillus</taxon>
    </lineage>
</organism>
<dbReference type="GO" id="GO:0005886">
    <property type="term" value="C:plasma membrane"/>
    <property type="evidence" value="ECO:0007669"/>
    <property type="project" value="UniProtKB-SubCell"/>
</dbReference>
<keyword evidence="13" id="KW-1185">Reference proteome</keyword>
<dbReference type="Pfam" id="PF00999">
    <property type="entry name" value="Na_H_Exchanger"/>
    <property type="match status" value="1"/>
</dbReference>
<keyword evidence="7" id="KW-0406">Ion transport</keyword>
<feature type="transmembrane region" description="Helical" evidence="10">
    <location>
        <begin position="310"/>
        <end position="328"/>
    </location>
</feature>
<name>A0A2Z6T777_9LACO</name>
<evidence type="ECO:0000256" key="3">
    <source>
        <dbReference type="ARBA" id="ARBA00022475"/>
    </source>
</evidence>
<dbReference type="GO" id="GO:0098719">
    <property type="term" value="P:sodium ion import across plasma membrane"/>
    <property type="evidence" value="ECO:0007669"/>
    <property type="project" value="TreeGrafter"/>
</dbReference>
<dbReference type="GO" id="GO:0015386">
    <property type="term" value="F:potassium:proton antiporter activity"/>
    <property type="evidence" value="ECO:0007669"/>
    <property type="project" value="TreeGrafter"/>
</dbReference>
<evidence type="ECO:0000259" key="11">
    <source>
        <dbReference type="Pfam" id="PF00999"/>
    </source>
</evidence>
<keyword evidence="9" id="KW-0739">Sodium transport</keyword>
<evidence type="ECO:0000256" key="1">
    <source>
        <dbReference type="ARBA" id="ARBA00004651"/>
    </source>
</evidence>
<evidence type="ECO:0000256" key="10">
    <source>
        <dbReference type="SAM" id="Phobius"/>
    </source>
</evidence>
<feature type="domain" description="Cation/H+ exchanger transmembrane" evidence="11">
    <location>
        <begin position="13"/>
        <end position="396"/>
    </location>
</feature>
<evidence type="ECO:0000313" key="12">
    <source>
        <dbReference type="EMBL" id="GBG05244.1"/>
    </source>
</evidence>
<dbReference type="InterPro" id="IPR018422">
    <property type="entry name" value="Cation/H_exchanger_CPA1"/>
</dbReference>
<feature type="transmembrane region" description="Helical" evidence="10">
    <location>
        <begin position="277"/>
        <end position="298"/>
    </location>
</feature>
<evidence type="ECO:0000256" key="2">
    <source>
        <dbReference type="ARBA" id="ARBA00022448"/>
    </source>
</evidence>
<sequence length="524" mass="58609">MELLVSSFTLALAAAISIIIAQALSRISVNYISMLVGITIALIPFLNQQVAPFNSHIFMEMIVAPLLFFEGQKTKIINIRKNFRSIVGITVLMVIIALIIAGFGAAWIGGLALPVAFIISSISTPTDATATQSVTVGLKVPRKVDASLKAESLFNDASGIILLNMAVLWFSNGYINYGQTIVQFLYSSIGGAIVGLILAWIIVIIRQTIVRSRFNSLNAQNLIYIFTPFVIYAIAEHFEFSGIIAVVVAGLLHNAETQESLLINSRQIHMGIDLRELISEIFNSMVFVILGLMMVRISRNRLFNHDAGKWLLVGLVIYLANVFVRYLYSLVALKYNNHEATVFAFGGVHGAVTLSLALTLSAASLGNSNYNMIIMSEGVLILLSMIIATILFQFILPHLPSEKAALKEVNKIRNDMVKRALTEVHHMYLPSRVRRYVTYMLLTQKRAISTRESLKILIKSIDQPTFTEEEDYLMRLAFFRAFAIERNYLEMISQKNKEYESYLLNLYDDVLLAQSLIIEPYDED</sequence>
<feature type="transmembrane region" description="Helical" evidence="10">
    <location>
        <begin position="184"/>
        <end position="205"/>
    </location>
</feature>
<feature type="transmembrane region" description="Helical" evidence="10">
    <location>
        <begin position="340"/>
        <end position="360"/>
    </location>
</feature>
<reference evidence="13" key="1">
    <citation type="submission" date="2018-03" db="EMBL/GenBank/DDBJ databases">
        <title>New taxa in the Lactobacillus gasseri group.</title>
        <authorList>
            <person name="Tanizawa Y."/>
            <person name="Tohno M."/>
            <person name="Endo A."/>
            <person name="Arita M."/>
        </authorList>
    </citation>
    <scope>NUCLEOTIDE SEQUENCE [LARGE SCALE GENOMIC DNA]</scope>
    <source>
        <strain evidence="13">DSM 24759</strain>
    </source>
</reference>
<keyword evidence="8 10" id="KW-0472">Membrane</keyword>
<dbReference type="PANTHER" id="PTHR10110:SF86">
    <property type="entry name" value="SODIUM_HYDROGEN EXCHANGER 7"/>
    <property type="match status" value="1"/>
</dbReference>
<dbReference type="RefSeq" id="WP_117118574.1">
    <property type="nucleotide sequence ID" value="NZ_BFBY01000009.1"/>
</dbReference>
<dbReference type="GO" id="GO:0015385">
    <property type="term" value="F:sodium:proton antiporter activity"/>
    <property type="evidence" value="ECO:0007669"/>
    <property type="project" value="InterPro"/>
</dbReference>
<feature type="transmembrane region" description="Helical" evidence="10">
    <location>
        <begin position="372"/>
        <end position="396"/>
    </location>
</feature>
<dbReference type="OrthoDB" id="9809206at2"/>
<keyword evidence="4 10" id="KW-0812">Transmembrane</keyword>
<keyword evidence="6" id="KW-0915">Sodium</keyword>
<gene>
    <name evidence="12" type="primary">nhaP</name>
    <name evidence="12" type="ORF">LrDSM24759_11580</name>
</gene>
<feature type="transmembrane region" description="Helical" evidence="10">
    <location>
        <begin position="53"/>
        <end position="71"/>
    </location>
</feature>
<feature type="transmembrane region" description="Helical" evidence="10">
    <location>
        <begin position="217"/>
        <end position="234"/>
    </location>
</feature>
<feature type="transmembrane region" description="Helical" evidence="10">
    <location>
        <begin position="6"/>
        <end position="24"/>
    </location>
</feature>
<dbReference type="GO" id="GO:0051453">
    <property type="term" value="P:regulation of intracellular pH"/>
    <property type="evidence" value="ECO:0007669"/>
    <property type="project" value="TreeGrafter"/>
</dbReference>
<proteinExistence type="predicted"/>
<dbReference type="PANTHER" id="PTHR10110">
    <property type="entry name" value="SODIUM/HYDROGEN EXCHANGER"/>
    <property type="match status" value="1"/>
</dbReference>
<keyword evidence="5 10" id="KW-1133">Transmembrane helix</keyword>
<feature type="transmembrane region" description="Helical" evidence="10">
    <location>
        <begin position="31"/>
        <end position="47"/>
    </location>
</feature>
<keyword evidence="2" id="KW-0813">Transport</keyword>
<comment type="subcellular location">
    <subcellularLocation>
        <location evidence="1">Cell membrane</location>
        <topology evidence="1">Multi-pass membrane protein</topology>
    </subcellularLocation>
</comment>
<evidence type="ECO:0000256" key="6">
    <source>
        <dbReference type="ARBA" id="ARBA00023053"/>
    </source>
</evidence>
<dbReference type="EMBL" id="BFBY01000009">
    <property type="protein sequence ID" value="GBG05244.1"/>
    <property type="molecule type" value="Genomic_DNA"/>
</dbReference>
<keyword evidence="3" id="KW-1003">Cell membrane</keyword>
<dbReference type="InterPro" id="IPR006153">
    <property type="entry name" value="Cation/H_exchanger_TM"/>
</dbReference>
<evidence type="ECO:0000256" key="9">
    <source>
        <dbReference type="ARBA" id="ARBA00023201"/>
    </source>
</evidence>
<dbReference type="Gene3D" id="6.10.140.1330">
    <property type="match status" value="1"/>
</dbReference>
<evidence type="ECO:0000313" key="13">
    <source>
        <dbReference type="Proteomes" id="UP000257317"/>
    </source>
</evidence>
<comment type="caution">
    <text evidence="12">The sequence shown here is derived from an EMBL/GenBank/DDBJ whole genome shotgun (WGS) entry which is preliminary data.</text>
</comment>
<dbReference type="AlphaFoldDB" id="A0A2Z6T777"/>
<protein>
    <submittedName>
        <fullName evidence="12">Na+/H+ antiporter</fullName>
    </submittedName>
</protein>